<proteinExistence type="predicted"/>
<feature type="non-terminal residue" evidence="1">
    <location>
        <position position="1"/>
    </location>
</feature>
<evidence type="ECO:0000313" key="2">
    <source>
        <dbReference type="Proteomes" id="UP000265520"/>
    </source>
</evidence>
<protein>
    <submittedName>
        <fullName evidence="1">Uncharacterized protein</fullName>
    </submittedName>
</protein>
<dbReference type="EMBL" id="LXQA010256473">
    <property type="protein sequence ID" value="MCI38487.1"/>
    <property type="molecule type" value="Genomic_DNA"/>
</dbReference>
<dbReference type="Proteomes" id="UP000265520">
    <property type="component" value="Unassembled WGS sequence"/>
</dbReference>
<evidence type="ECO:0000313" key="1">
    <source>
        <dbReference type="EMBL" id="MCI38487.1"/>
    </source>
</evidence>
<reference evidence="1 2" key="1">
    <citation type="journal article" date="2018" name="Front. Plant Sci.">
        <title>Red Clover (Trifolium pratense) and Zigzag Clover (T. medium) - A Picture of Genomic Similarities and Differences.</title>
        <authorList>
            <person name="Dluhosova J."/>
            <person name="Istvanek J."/>
            <person name="Nedelnik J."/>
            <person name="Repkova J."/>
        </authorList>
    </citation>
    <scope>NUCLEOTIDE SEQUENCE [LARGE SCALE GENOMIC DNA]</scope>
    <source>
        <strain evidence="2">cv. 10/8</strain>
        <tissue evidence="1">Leaf</tissue>
    </source>
</reference>
<keyword evidence="2" id="KW-1185">Reference proteome</keyword>
<dbReference type="AlphaFoldDB" id="A0A392RQK6"/>
<accession>A0A392RQK6</accession>
<comment type="caution">
    <text evidence="1">The sequence shown here is derived from an EMBL/GenBank/DDBJ whole genome shotgun (WGS) entry which is preliminary data.</text>
</comment>
<organism evidence="1 2">
    <name type="scientific">Trifolium medium</name>
    <dbReference type="NCBI Taxonomy" id="97028"/>
    <lineage>
        <taxon>Eukaryota</taxon>
        <taxon>Viridiplantae</taxon>
        <taxon>Streptophyta</taxon>
        <taxon>Embryophyta</taxon>
        <taxon>Tracheophyta</taxon>
        <taxon>Spermatophyta</taxon>
        <taxon>Magnoliopsida</taxon>
        <taxon>eudicotyledons</taxon>
        <taxon>Gunneridae</taxon>
        <taxon>Pentapetalae</taxon>
        <taxon>rosids</taxon>
        <taxon>fabids</taxon>
        <taxon>Fabales</taxon>
        <taxon>Fabaceae</taxon>
        <taxon>Papilionoideae</taxon>
        <taxon>50 kb inversion clade</taxon>
        <taxon>NPAAA clade</taxon>
        <taxon>Hologalegina</taxon>
        <taxon>IRL clade</taxon>
        <taxon>Trifolieae</taxon>
        <taxon>Trifolium</taxon>
    </lineage>
</organism>
<name>A0A392RQK6_9FABA</name>
<sequence length="87" mass="9559">LPCQLKVLPGFLPSWCCLKKKVPSIVDTCTPKTGICYLELLPLSHGSTQNTNNCNLPSTKVSHCIWNSDSPPHHAIPPLARTQLLLE</sequence>